<dbReference type="EMBL" id="CAUOFW020005547">
    <property type="protein sequence ID" value="CAK9170693.1"/>
    <property type="molecule type" value="Genomic_DNA"/>
</dbReference>
<proteinExistence type="predicted"/>
<gene>
    <name evidence="1" type="ORF">ILEXP_LOCUS40191</name>
</gene>
<dbReference type="PANTHER" id="PTHR35461:SF3">
    <property type="entry name" value="OVATE DOMAIN-CONTAINING PROTEIN"/>
    <property type="match status" value="1"/>
</dbReference>
<evidence type="ECO:0000313" key="2">
    <source>
        <dbReference type="Proteomes" id="UP001642360"/>
    </source>
</evidence>
<evidence type="ECO:0000313" key="1">
    <source>
        <dbReference type="EMBL" id="CAK9170693.1"/>
    </source>
</evidence>
<dbReference type="Proteomes" id="UP001642360">
    <property type="component" value="Unassembled WGS sequence"/>
</dbReference>
<evidence type="ECO:0008006" key="3">
    <source>
        <dbReference type="Google" id="ProtNLM"/>
    </source>
</evidence>
<dbReference type="AlphaFoldDB" id="A0ABC8TMI9"/>
<dbReference type="PANTHER" id="PTHR35461">
    <property type="entry name" value="BNAANNG14610D PROTEIN"/>
    <property type="match status" value="1"/>
</dbReference>
<protein>
    <recommendedName>
        <fullName evidence="3">OVATE domain-containing protein</fullName>
    </recommendedName>
</protein>
<comment type="caution">
    <text evidence="1">The sequence shown here is derived from an EMBL/GenBank/DDBJ whole genome shotgun (WGS) entry which is preliminary data.</text>
</comment>
<organism evidence="1 2">
    <name type="scientific">Ilex paraguariensis</name>
    <name type="common">yerba mate</name>
    <dbReference type="NCBI Taxonomy" id="185542"/>
    <lineage>
        <taxon>Eukaryota</taxon>
        <taxon>Viridiplantae</taxon>
        <taxon>Streptophyta</taxon>
        <taxon>Embryophyta</taxon>
        <taxon>Tracheophyta</taxon>
        <taxon>Spermatophyta</taxon>
        <taxon>Magnoliopsida</taxon>
        <taxon>eudicotyledons</taxon>
        <taxon>Gunneridae</taxon>
        <taxon>Pentapetalae</taxon>
        <taxon>asterids</taxon>
        <taxon>campanulids</taxon>
        <taxon>Aquifoliales</taxon>
        <taxon>Aquifoliaceae</taxon>
        <taxon>Ilex</taxon>
    </lineage>
</organism>
<name>A0ABC8TMI9_9AQUA</name>
<reference evidence="1 2" key="1">
    <citation type="submission" date="2024-02" db="EMBL/GenBank/DDBJ databases">
        <authorList>
            <person name="Vignale AGUSTIN F."/>
            <person name="Sosa J E."/>
            <person name="Modenutti C."/>
        </authorList>
    </citation>
    <scope>NUCLEOTIDE SEQUENCE [LARGE SCALE GENOMIC DNA]</scope>
</reference>
<keyword evidence="2" id="KW-1185">Reference proteome</keyword>
<sequence length="212" mass="25080">MLLIRTSISNTKKYFHRTLESFKSFLYGGYQRLPRTPPFNPCACSRAANMNSNQSYCELDMFNKDLTNQWDTVEHMIVKKKKKSQKKTISTTVEKHEEGVSSNYSIKVEEQKKKKFGYEGRRKEDPSFSLAQRQERNYLMRQRLKELEMMDKSNVEHVLDIEEVLHYYSRLNCPAYLDIVDRFFVDMYTELCSFQAQAQGDSSRTRLRSAMV</sequence>
<accession>A0ABC8TMI9</accession>